<evidence type="ECO:0000259" key="15">
    <source>
        <dbReference type="Pfam" id="PF10385"/>
    </source>
</evidence>
<organism evidence="16 17">
    <name type="scientific">Candidatus Niyogibacteria bacterium CG10_big_fil_rev_8_21_14_0_10_46_36</name>
    <dbReference type="NCBI Taxonomy" id="1974726"/>
    <lineage>
        <taxon>Bacteria</taxon>
        <taxon>Candidatus Niyogiibacteriota</taxon>
    </lineage>
</organism>
<proteinExistence type="inferred from homology"/>
<dbReference type="GO" id="GO:0000428">
    <property type="term" value="C:DNA-directed RNA polymerase complex"/>
    <property type="evidence" value="ECO:0007669"/>
    <property type="project" value="UniProtKB-KW"/>
</dbReference>
<dbReference type="InterPro" id="IPR037033">
    <property type="entry name" value="DNA-dir_RNAP_su2_hyb_sf"/>
</dbReference>
<evidence type="ECO:0000313" key="17">
    <source>
        <dbReference type="Proteomes" id="UP000231503"/>
    </source>
</evidence>
<dbReference type="Gene3D" id="3.90.1800.10">
    <property type="entry name" value="RNA polymerase alpha subunit dimerisation domain"/>
    <property type="match status" value="1"/>
</dbReference>
<accession>A0A2H0TDS6</accession>
<dbReference type="GO" id="GO:0003677">
    <property type="term" value="F:DNA binding"/>
    <property type="evidence" value="ECO:0007669"/>
    <property type="project" value="UniProtKB-UniRule"/>
</dbReference>
<evidence type="ECO:0000256" key="1">
    <source>
        <dbReference type="ARBA" id="ARBA00022478"/>
    </source>
</evidence>
<dbReference type="Proteomes" id="UP000231503">
    <property type="component" value="Unassembled WGS sequence"/>
</dbReference>
<dbReference type="Gene3D" id="2.30.150.10">
    <property type="entry name" value="DNA-directed RNA polymerase, beta subunit, external 1 domain"/>
    <property type="match status" value="1"/>
</dbReference>
<keyword evidence="3 6" id="KW-0548">Nucleotidyltransferase</keyword>
<comment type="similarity">
    <text evidence="6 7">Belongs to the RNA polymerase beta chain family.</text>
</comment>
<dbReference type="NCBIfam" id="NF001616">
    <property type="entry name" value="PRK00405.1"/>
    <property type="match status" value="1"/>
</dbReference>
<comment type="caution">
    <text evidence="16">The sequence shown here is derived from an EMBL/GenBank/DDBJ whole genome shotgun (WGS) entry which is preliminary data.</text>
</comment>
<dbReference type="InterPro" id="IPR014724">
    <property type="entry name" value="RNA_pol_RPB2_OB-fold"/>
</dbReference>
<comment type="catalytic activity">
    <reaction evidence="5 6 8">
        <text>RNA(n) + a ribonucleoside 5'-triphosphate = RNA(n+1) + diphosphate</text>
        <dbReference type="Rhea" id="RHEA:21248"/>
        <dbReference type="Rhea" id="RHEA-COMP:14527"/>
        <dbReference type="Rhea" id="RHEA-COMP:17342"/>
        <dbReference type="ChEBI" id="CHEBI:33019"/>
        <dbReference type="ChEBI" id="CHEBI:61557"/>
        <dbReference type="ChEBI" id="CHEBI:140395"/>
        <dbReference type="EC" id="2.7.7.6"/>
    </reaction>
</comment>
<evidence type="ECO:0000313" key="16">
    <source>
        <dbReference type="EMBL" id="PIR69703.1"/>
    </source>
</evidence>
<dbReference type="PROSITE" id="PS01166">
    <property type="entry name" value="RNA_POL_BETA"/>
    <property type="match status" value="1"/>
</dbReference>
<dbReference type="Gene3D" id="2.40.50.150">
    <property type="match status" value="1"/>
</dbReference>
<dbReference type="AlphaFoldDB" id="A0A2H0TDS6"/>
<dbReference type="Pfam" id="PF04560">
    <property type="entry name" value="RNA_pol_Rpb2_7"/>
    <property type="match status" value="1"/>
</dbReference>
<dbReference type="InterPro" id="IPR007120">
    <property type="entry name" value="DNA-dir_RNAP_su2_dom"/>
</dbReference>
<dbReference type="Gene3D" id="3.90.1110.10">
    <property type="entry name" value="RNA polymerase Rpb2, domain 2"/>
    <property type="match status" value="1"/>
</dbReference>
<evidence type="ECO:0000256" key="2">
    <source>
        <dbReference type="ARBA" id="ARBA00022679"/>
    </source>
</evidence>
<feature type="domain" description="RNA polymerase Rpb2" evidence="11">
    <location>
        <begin position="979"/>
        <end position="1052"/>
    </location>
</feature>
<evidence type="ECO:0000259" key="10">
    <source>
        <dbReference type="Pfam" id="PF00562"/>
    </source>
</evidence>
<dbReference type="Pfam" id="PF04565">
    <property type="entry name" value="RNA_pol_Rpb2_3"/>
    <property type="match status" value="1"/>
</dbReference>
<protein>
    <recommendedName>
        <fullName evidence="6 8">DNA-directed RNA polymerase subunit beta</fullName>
        <shortName evidence="6">RNAP subunit beta</shortName>
        <ecNumber evidence="6 8">2.7.7.6</ecNumber>
    </recommendedName>
    <alternativeName>
        <fullName evidence="6">RNA polymerase subunit beta</fullName>
    </alternativeName>
    <alternativeName>
        <fullName evidence="6">Transcriptase subunit beta</fullName>
    </alternativeName>
</protein>
<feature type="domain" description="RNA polymerase Rpb2" evidence="14">
    <location>
        <begin position="387"/>
        <end position="455"/>
    </location>
</feature>
<dbReference type="HAMAP" id="MF_01321">
    <property type="entry name" value="RNApol_bact_RpoB"/>
    <property type="match status" value="1"/>
</dbReference>
<name>A0A2H0TDS6_9BACT</name>
<keyword evidence="2 6" id="KW-0808">Transferase</keyword>
<evidence type="ECO:0000256" key="3">
    <source>
        <dbReference type="ARBA" id="ARBA00022695"/>
    </source>
</evidence>
<dbReference type="Pfam" id="PF04563">
    <property type="entry name" value="RNA_pol_Rpb2_1"/>
    <property type="match status" value="1"/>
</dbReference>
<dbReference type="GO" id="GO:0006351">
    <property type="term" value="P:DNA-templated transcription"/>
    <property type="evidence" value="ECO:0007669"/>
    <property type="project" value="UniProtKB-UniRule"/>
</dbReference>
<evidence type="ECO:0000259" key="13">
    <source>
        <dbReference type="Pfam" id="PF04563"/>
    </source>
</evidence>
<sequence length="1083" mass="121922">MTKNTLPKKYFSKRRTDLAPLPSLVSVQLDSFRWLIDHGLRDLFKDFSPITDYAEKDLELEFVDYSIDEEPKHDEYFAKAHNLSYEAPLRVKVRLRNNVTKESKEQEIFLADMPIMTERGTFIVNGVERVIVSQIARSFGVYFTANILRGKKFFGAKIIPSRGAWIEIETGSDNALYVRIDRKRKIPVSALLRIFGYETDEVIKDAVSKVDNGPVSFMEETLERDPTSTVDEAYVEIYKRIRPGEFATIDNARELLEGMFSPDRYDLSVVGRYKINERLRFPLEKIEEGSRILTKEDLIEVIRRIIDFNNTPSATPDDIDHLGNRRIRGVGELLQQRLRVGFTRMKRIIQDRMSTLDIYTMTPAQLINSRPVMAVLKEFFTTNQLSQFMDQDNILAELEHLRRVSALGQGGLTRERAGFEVRDAHPSHYGRICPIQTPEGPNIGLVLHLASFARVNNFGILETPYRKVVDGIITDEINYLTAFQELEVNIAPTTIPYEENGKILDEKVPARVRGQAGIVPANEVDFIDVAPFQAFSIATSLIPFLEHDDANRVMMGANMQRQAVPCVKAQVPYVGTGLEEKAARDSGRLILAAEDGTVKYADANKIIIRNEKKKDKTYLLLNYLRSNEYTVITQRPLVMPGDKVKKGDILADVSSSQNGQIALGQNIKVAFLSWGGANYEDAIIISEKLMHEDIFTSVHIEDFAIPVRDTKLGPEITTYDIPNVGEDKLKDLDEDGIVRIGAEVRSGDILVGKITPKGEAELTSEERLLRAIFGEKARDVRDTSLRMPHGKQGRVVGVKVFSRDRGDKLDTGVIKLIQIEIAQLRKISVGDKLAGRHGNKGVISKILPVEDMPCLEDGTPVDMILNPLGVVSRMNIGQILETHLGWAAERLGYQALVPPFQGASVEEIKNELEKAGLPREGKVPLYDGRTGEKFEQPVTVGQIYMMKLIHMVEDKIHMRSIGPYSLITQQPLGGKAQGGGQRFGEMEVWALEGYGAAHILQEMLTIKSDDVLGRAAAYDTIVRGEEFKNPNLPTSFHVLVNELKGLALDVELHGIDVSEEMEERRLSRERQQVSQEERERAKN</sequence>
<dbReference type="EC" id="2.7.7.6" evidence="6 8"/>
<dbReference type="Gene3D" id="3.90.1100.10">
    <property type="match status" value="1"/>
</dbReference>
<evidence type="ECO:0000256" key="9">
    <source>
        <dbReference type="SAM" id="MobiDB-lite"/>
    </source>
</evidence>
<feature type="region of interest" description="Disordered" evidence="9">
    <location>
        <begin position="1062"/>
        <end position="1083"/>
    </location>
</feature>
<evidence type="ECO:0000259" key="11">
    <source>
        <dbReference type="Pfam" id="PF04560"/>
    </source>
</evidence>
<keyword evidence="1 6" id="KW-0240">DNA-directed RNA polymerase</keyword>
<dbReference type="InterPro" id="IPR037034">
    <property type="entry name" value="RNA_pol_Rpb2_2_sf"/>
</dbReference>
<evidence type="ECO:0000256" key="7">
    <source>
        <dbReference type="RuleBase" id="RU000434"/>
    </source>
</evidence>
<dbReference type="NCBIfam" id="TIGR02013">
    <property type="entry name" value="rpoB"/>
    <property type="match status" value="1"/>
</dbReference>
<evidence type="ECO:0000259" key="14">
    <source>
        <dbReference type="Pfam" id="PF04565"/>
    </source>
</evidence>
<dbReference type="Gene3D" id="2.40.50.100">
    <property type="match status" value="1"/>
</dbReference>
<keyword evidence="4 6" id="KW-0804">Transcription</keyword>
<dbReference type="GO" id="GO:0003899">
    <property type="term" value="F:DNA-directed RNA polymerase activity"/>
    <property type="evidence" value="ECO:0007669"/>
    <property type="project" value="UniProtKB-UniRule"/>
</dbReference>
<dbReference type="InterPro" id="IPR007645">
    <property type="entry name" value="RNA_pol_Rpb2_3"/>
</dbReference>
<evidence type="ECO:0000256" key="6">
    <source>
        <dbReference type="HAMAP-Rule" id="MF_01321"/>
    </source>
</evidence>
<dbReference type="InterPro" id="IPR019462">
    <property type="entry name" value="DNA-dir_RNA_pol_bsu_external_1"/>
</dbReference>
<evidence type="ECO:0000256" key="4">
    <source>
        <dbReference type="ARBA" id="ARBA00023163"/>
    </source>
</evidence>
<comment type="function">
    <text evidence="6 8">DNA-dependent RNA polymerase catalyzes the transcription of DNA into RNA using the four ribonucleoside triphosphates as substrates.</text>
</comment>
<dbReference type="Pfam" id="PF10385">
    <property type="entry name" value="RNA_pol_Rpb2_45"/>
    <property type="match status" value="1"/>
</dbReference>
<dbReference type="InterPro" id="IPR007644">
    <property type="entry name" value="RNA_pol_bsu_protrusion"/>
</dbReference>
<gene>
    <name evidence="6" type="primary">rpoB</name>
    <name evidence="16" type="ORF">COU47_01280</name>
</gene>
<feature type="domain" description="DNA-directed RNA polymerase subunit 2 hybrid-binding" evidence="10">
    <location>
        <begin position="592"/>
        <end position="977"/>
    </location>
</feature>
<dbReference type="InterPro" id="IPR042107">
    <property type="entry name" value="DNA-dir_RNA_pol_bsu_ext_1_sf"/>
</dbReference>
<evidence type="ECO:0000256" key="8">
    <source>
        <dbReference type="RuleBase" id="RU363031"/>
    </source>
</evidence>
<dbReference type="CDD" id="cd00653">
    <property type="entry name" value="RNA_pol_B_RPB2"/>
    <property type="match status" value="1"/>
</dbReference>
<dbReference type="Pfam" id="PF04561">
    <property type="entry name" value="RNA_pol_Rpb2_2"/>
    <property type="match status" value="1"/>
</dbReference>
<dbReference type="SUPFAM" id="SSF64484">
    <property type="entry name" value="beta and beta-prime subunits of DNA dependent RNA-polymerase"/>
    <property type="match status" value="1"/>
</dbReference>
<dbReference type="InterPro" id="IPR015712">
    <property type="entry name" value="DNA-dir_RNA_pol_su2"/>
</dbReference>
<dbReference type="InterPro" id="IPR007642">
    <property type="entry name" value="RNA_pol_Rpb2_2"/>
</dbReference>
<evidence type="ECO:0000259" key="12">
    <source>
        <dbReference type="Pfam" id="PF04561"/>
    </source>
</evidence>
<dbReference type="Gene3D" id="2.40.270.10">
    <property type="entry name" value="DNA-directed RNA polymerase, subunit 2, domain 6"/>
    <property type="match status" value="2"/>
</dbReference>
<dbReference type="Pfam" id="PF00562">
    <property type="entry name" value="RNA_pol_Rpb2_6"/>
    <property type="match status" value="1"/>
</dbReference>
<evidence type="ECO:0000256" key="5">
    <source>
        <dbReference type="ARBA" id="ARBA00048552"/>
    </source>
</evidence>
<feature type="domain" description="DNA-directed RNA polymerase beta subunit external 1" evidence="15">
    <location>
        <begin position="465"/>
        <end position="530"/>
    </location>
</feature>
<dbReference type="InterPro" id="IPR010243">
    <property type="entry name" value="RNA_pol_bsu_bac"/>
</dbReference>
<comment type="subunit">
    <text evidence="6 8">The RNAP catalytic core consists of 2 alpha, 1 beta, 1 beta' and 1 omega subunit. When a sigma factor is associated with the core the holoenzyme is formed, which can initiate transcription.</text>
</comment>
<dbReference type="EMBL" id="PFCO01000003">
    <property type="protein sequence ID" value="PIR69703.1"/>
    <property type="molecule type" value="Genomic_DNA"/>
</dbReference>
<dbReference type="GO" id="GO:0032549">
    <property type="term" value="F:ribonucleoside binding"/>
    <property type="evidence" value="ECO:0007669"/>
    <property type="project" value="InterPro"/>
</dbReference>
<dbReference type="PANTHER" id="PTHR20856">
    <property type="entry name" value="DNA-DIRECTED RNA POLYMERASE I SUBUNIT 2"/>
    <property type="match status" value="1"/>
</dbReference>
<dbReference type="InterPro" id="IPR007121">
    <property type="entry name" value="RNA_pol_bsu_CS"/>
</dbReference>
<reference evidence="17" key="1">
    <citation type="submission" date="2017-09" db="EMBL/GenBank/DDBJ databases">
        <title>Depth-based differentiation of microbial function through sediment-hosted aquifers and enrichment of novel symbionts in the deep terrestrial subsurface.</title>
        <authorList>
            <person name="Probst A.J."/>
            <person name="Ladd B."/>
            <person name="Jarett J.K."/>
            <person name="Geller-Mcgrath D.E."/>
            <person name="Sieber C.M.K."/>
            <person name="Emerson J.B."/>
            <person name="Anantharaman K."/>
            <person name="Thomas B.C."/>
            <person name="Malmstrom R."/>
            <person name="Stieglmeier M."/>
            <person name="Klingl A."/>
            <person name="Woyke T."/>
            <person name="Ryan C.M."/>
            <person name="Banfield J.F."/>
        </authorList>
    </citation>
    <scope>NUCLEOTIDE SEQUENCE [LARGE SCALE GENOMIC DNA]</scope>
</reference>
<dbReference type="InterPro" id="IPR007641">
    <property type="entry name" value="RNA_pol_Rpb2_7"/>
</dbReference>
<feature type="domain" description="RNA polymerase Rpb2" evidence="12">
    <location>
        <begin position="140"/>
        <end position="328"/>
    </location>
</feature>
<feature type="domain" description="RNA polymerase beta subunit protrusion" evidence="13">
    <location>
        <begin position="24"/>
        <end position="372"/>
    </location>
</feature>